<dbReference type="Gene3D" id="1.10.287.480">
    <property type="entry name" value="helix hairpin bin"/>
    <property type="match status" value="1"/>
</dbReference>
<sequence length="342" mass="37285">MTIGSKIAWDDTVLPFQLDRSDIRGRVARLDGVLDQVLAQHDYPPAIEELVSEMAVLTALIGQTIKLRWKLSLQVRGDGPARLIATDYYGPTDEGEPARVRAYASYDKEADLSGAPFDLIGRGYFAILIDQGKGMQPYQGITPIAGGSLAACAETYFAQSEQLPTRFAISHGRSQSPGEPERWRAGGVMLQTMPKASPLMAQAEATGDEGLLQPEDMLEGDEGENWARANILLDTVDDLELIGPYVQPTDLLVRLFHEEAPRVYDAQPVKFGCTCSADRVRQSLSIYSAKDIRTMTTDEGIVTADCQFCGAHYEFDPKTLGFEAEKPVDDGADGDASDDGQS</sequence>
<evidence type="ECO:0000256" key="3">
    <source>
        <dbReference type="ARBA" id="ARBA00023157"/>
    </source>
</evidence>
<dbReference type="Gene3D" id="3.55.30.10">
    <property type="entry name" value="Hsp33 domain"/>
    <property type="match status" value="1"/>
</dbReference>
<feature type="compositionally biased region" description="Acidic residues" evidence="6">
    <location>
        <begin position="330"/>
        <end position="342"/>
    </location>
</feature>
<evidence type="ECO:0000256" key="5">
    <source>
        <dbReference type="ARBA" id="ARBA00023284"/>
    </source>
</evidence>
<dbReference type="Pfam" id="PF01430">
    <property type="entry name" value="HSP33"/>
    <property type="match status" value="1"/>
</dbReference>
<dbReference type="AlphaFoldDB" id="A0A291LVF6"/>
<dbReference type="InterPro" id="IPR016153">
    <property type="entry name" value="Heat_shock_Hsp33_N"/>
</dbReference>
<keyword evidence="3" id="KW-1015">Disulfide bond</keyword>
<dbReference type="Gene3D" id="3.90.1280.10">
    <property type="entry name" value="HSP33 redox switch-like"/>
    <property type="match status" value="1"/>
</dbReference>
<gene>
    <name evidence="7" type="ORF">CBW24_00505</name>
</gene>
<dbReference type="InterPro" id="IPR016154">
    <property type="entry name" value="Heat_shock_Hsp33_C"/>
</dbReference>
<dbReference type="GO" id="GO:0044183">
    <property type="term" value="F:protein folding chaperone"/>
    <property type="evidence" value="ECO:0007669"/>
    <property type="project" value="TreeGrafter"/>
</dbReference>
<dbReference type="KEGG" id="cmag:CBW24_00505"/>
<accession>A0A291LVF6</accession>
<evidence type="ECO:0000256" key="2">
    <source>
        <dbReference type="ARBA" id="ARBA00022833"/>
    </source>
</evidence>
<dbReference type="RefSeq" id="WP_088663103.1">
    <property type="nucleotide sequence ID" value="NZ_CP021404.1"/>
</dbReference>
<dbReference type="CDD" id="cd00498">
    <property type="entry name" value="Hsp33"/>
    <property type="match status" value="1"/>
</dbReference>
<protein>
    <submittedName>
        <fullName evidence="7">Molecular chaperone Hsp33</fullName>
    </submittedName>
</protein>
<dbReference type="GO" id="GO:0005737">
    <property type="term" value="C:cytoplasm"/>
    <property type="evidence" value="ECO:0007669"/>
    <property type="project" value="InterPro"/>
</dbReference>
<dbReference type="PANTHER" id="PTHR30111">
    <property type="entry name" value="33 KDA CHAPERONIN"/>
    <property type="match status" value="1"/>
</dbReference>
<keyword evidence="5" id="KW-0676">Redox-active center</keyword>
<keyword evidence="4" id="KW-0143">Chaperone</keyword>
<name>A0A291LVF6_9RHOB</name>
<keyword evidence="1" id="KW-0963">Cytoplasm</keyword>
<dbReference type="GO" id="GO:0051082">
    <property type="term" value="F:unfolded protein binding"/>
    <property type="evidence" value="ECO:0007669"/>
    <property type="project" value="InterPro"/>
</dbReference>
<dbReference type="PANTHER" id="PTHR30111:SF1">
    <property type="entry name" value="33 KDA CHAPERONIN"/>
    <property type="match status" value="1"/>
</dbReference>
<dbReference type="InterPro" id="IPR023212">
    <property type="entry name" value="Hsp33_helix_hairpin_bin_dom_sf"/>
</dbReference>
<dbReference type="EMBL" id="CP021404">
    <property type="protein sequence ID" value="ATI40637.1"/>
    <property type="molecule type" value="Genomic_DNA"/>
</dbReference>
<evidence type="ECO:0000313" key="7">
    <source>
        <dbReference type="EMBL" id="ATI40637.1"/>
    </source>
</evidence>
<keyword evidence="8" id="KW-1185">Reference proteome</keyword>
<evidence type="ECO:0000256" key="6">
    <source>
        <dbReference type="SAM" id="MobiDB-lite"/>
    </source>
</evidence>
<organism evidence="7 8">
    <name type="scientific">Pacificitalea manganoxidans</name>
    <dbReference type="NCBI Taxonomy" id="1411902"/>
    <lineage>
        <taxon>Bacteria</taxon>
        <taxon>Pseudomonadati</taxon>
        <taxon>Pseudomonadota</taxon>
        <taxon>Alphaproteobacteria</taxon>
        <taxon>Rhodobacterales</taxon>
        <taxon>Paracoccaceae</taxon>
        <taxon>Pacificitalea</taxon>
    </lineage>
</organism>
<dbReference type="GO" id="GO:0042026">
    <property type="term" value="P:protein refolding"/>
    <property type="evidence" value="ECO:0007669"/>
    <property type="project" value="TreeGrafter"/>
</dbReference>
<dbReference type="PIRSF" id="PIRSF005261">
    <property type="entry name" value="Heat_shock_Hsp33"/>
    <property type="match status" value="1"/>
</dbReference>
<evidence type="ECO:0000256" key="1">
    <source>
        <dbReference type="ARBA" id="ARBA00022490"/>
    </source>
</evidence>
<dbReference type="OrthoDB" id="9793753at2"/>
<keyword evidence="2" id="KW-0862">Zinc</keyword>
<evidence type="ECO:0000313" key="8">
    <source>
        <dbReference type="Proteomes" id="UP000219050"/>
    </source>
</evidence>
<evidence type="ECO:0000256" key="4">
    <source>
        <dbReference type="ARBA" id="ARBA00023186"/>
    </source>
</evidence>
<feature type="region of interest" description="Disordered" evidence="6">
    <location>
        <begin position="323"/>
        <end position="342"/>
    </location>
</feature>
<reference evidence="7 8" key="1">
    <citation type="submission" date="2017-05" db="EMBL/GenBank/DDBJ databases">
        <title>Comparative genomic and metabolic analysis of manganese-oxidizing mechanisms in Celeribater manganoxidans DY25T: its adaption to the environment of polymetallic nodule.</title>
        <authorList>
            <person name="Wang X."/>
        </authorList>
    </citation>
    <scope>NUCLEOTIDE SEQUENCE [LARGE SCALE GENOMIC DNA]</scope>
    <source>
        <strain evidence="7 8">DY25</strain>
    </source>
</reference>
<dbReference type="Proteomes" id="UP000219050">
    <property type="component" value="Chromosome"/>
</dbReference>
<dbReference type="SUPFAM" id="SSF118352">
    <property type="entry name" value="HSP33 redox switch-like"/>
    <property type="match status" value="1"/>
</dbReference>
<proteinExistence type="predicted"/>
<dbReference type="SUPFAM" id="SSF64397">
    <property type="entry name" value="Hsp33 domain"/>
    <property type="match status" value="1"/>
</dbReference>
<dbReference type="InterPro" id="IPR000397">
    <property type="entry name" value="Heat_shock_Hsp33"/>
</dbReference>